<dbReference type="PANTHER" id="PTHR10404">
    <property type="entry name" value="N-ACETYLATED-ALPHA-LINKED ACIDIC DIPEPTIDASE"/>
    <property type="match status" value="1"/>
</dbReference>
<dbReference type="PANTHER" id="PTHR10404:SF46">
    <property type="entry name" value="VACUOLAR PROTEIN SORTING-ASSOCIATED PROTEIN 70"/>
    <property type="match status" value="1"/>
</dbReference>
<dbReference type="InterPro" id="IPR007484">
    <property type="entry name" value="Peptidase_M28"/>
</dbReference>
<organism evidence="2 3">
    <name type="scientific">Candidatus Nephthysia bennettiae</name>
    <dbReference type="NCBI Taxonomy" id="3127016"/>
    <lineage>
        <taxon>Bacteria</taxon>
        <taxon>Bacillati</taxon>
        <taxon>Candidatus Dormiibacterota</taxon>
        <taxon>Candidatus Dormibacteria</taxon>
        <taxon>Candidatus Dormibacterales</taxon>
        <taxon>Candidatus Dormibacteraceae</taxon>
        <taxon>Candidatus Nephthysia</taxon>
    </lineage>
</organism>
<name>A0A934KEW1_9BACT</name>
<dbReference type="Proteomes" id="UP000612893">
    <property type="component" value="Unassembled WGS sequence"/>
</dbReference>
<dbReference type="EMBL" id="JAEKNR010000240">
    <property type="protein sequence ID" value="MBJ7601268.1"/>
    <property type="molecule type" value="Genomic_DNA"/>
</dbReference>
<accession>A0A934KEW1</accession>
<evidence type="ECO:0000313" key="3">
    <source>
        <dbReference type="Proteomes" id="UP000612893"/>
    </source>
</evidence>
<keyword evidence="3" id="KW-1185">Reference proteome</keyword>
<feature type="domain" description="Peptidase M28" evidence="1">
    <location>
        <begin position="225"/>
        <end position="429"/>
    </location>
</feature>
<gene>
    <name evidence="2" type="ORF">JF922_24745</name>
</gene>
<dbReference type="Gene3D" id="3.40.630.10">
    <property type="entry name" value="Zn peptidases"/>
    <property type="match status" value="1"/>
</dbReference>
<dbReference type="SUPFAM" id="SSF53187">
    <property type="entry name" value="Zn-dependent exopeptidases"/>
    <property type="match status" value="1"/>
</dbReference>
<reference evidence="2" key="1">
    <citation type="submission" date="2020-10" db="EMBL/GenBank/DDBJ databases">
        <title>Ca. Dormibacterota MAGs.</title>
        <authorList>
            <person name="Montgomery K."/>
        </authorList>
    </citation>
    <scope>NUCLEOTIDE SEQUENCE [LARGE SCALE GENOMIC DNA]</scope>
    <source>
        <strain evidence="2">SC8812_S17_10</strain>
    </source>
</reference>
<dbReference type="GO" id="GO:0004180">
    <property type="term" value="F:carboxypeptidase activity"/>
    <property type="evidence" value="ECO:0007669"/>
    <property type="project" value="TreeGrafter"/>
</dbReference>
<sequence>MADTRTSSLNELEARLLAEVSGERLWEHTQAIARWERISGTAGERSAVEYFDRCLGEYGVETTLHEFDSLLGWPEEAELEVATGGTGAMKAITHAFVPSTPPEGIEAEVVYVNRGEESDFAAAGATGRIALVEGLASPLRVLRGQRAGVMGLIFINEDRLHDMCVSPVWGTPTTRTAHLLPNMPAVSILRRDGEELKSLAAEGGLRVRLRTRTFWDWRQTPILTGTIPGSVDAEQFVLFSGHHCSWYFGAMDNGSANATMLEVARILSANRRHLRRTVRIAFWPGHTQGRYSGSTWYFDNFWEDLHDHCVLHVNVDSTGARGADGYKALAMPETSEFAVSNIQDSIGFHPEPERQSRAGDQSFWGCGVPSVYMDLSQVPAELAARAATGSGLFQAADQPQSARQPGGLPWWWHTPEDTIDKIDEDVLVRDTQVYVLANLRAATAALLPFRYEAAARQILERIEAYAEMASGLVDLTPAIRRARELQSLAADLDRLVEQARARALDDATLAAVNGRLLAMDRELVLVNFSAEGPYDQDLAIPIPAVPLLAPARRLRDLEATSNEARFLATELTRNRNKVTQHLRQAIEAGEAARAALQHVVVS</sequence>
<dbReference type="Gene3D" id="3.50.30.30">
    <property type="match status" value="1"/>
</dbReference>
<dbReference type="Pfam" id="PF04389">
    <property type="entry name" value="Peptidase_M28"/>
    <property type="match status" value="1"/>
</dbReference>
<evidence type="ECO:0000259" key="1">
    <source>
        <dbReference type="Pfam" id="PF04389"/>
    </source>
</evidence>
<dbReference type="CDD" id="cd00538">
    <property type="entry name" value="PA"/>
    <property type="match status" value="1"/>
</dbReference>
<dbReference type="InterPro" id="IPR039373">
    <property type="entry name" value="Peptidase_M28B"/>
</dbReference>
<protein>
    <submittedName>
        <fullName evidence="2">M28 family peptidase</fullName>
    </submittedName>
</protein>
<dbReference type="RefSeq" id="WP_338205446.1">
    <property type="nucleotide sequence ID" value="NZ_JAEKNR010000240.1"/>
</dbReference>
<dbReference type="SUPFAM" id="SSF52025">
    <property type="entry name" value="PA domain"/>
    <property type="match status" value="1"/>
</dbReference>
<dbReference type="AlphaFoldDB" id="A0A934KEW1"/>
<comment type="caution">
    <text evidence="2">The sequence shown here is derived from an EMBL/GenBank/DDBJ whole genome shotgun (WGS) entry which is preliminary data.</text>
</comment>
<proteinExistence type="predicted"/>
<dbReference type="InterPro" id="IPR046450">
    <property type="entry name" value="PA_dom_sf"/>
</dbReference>
<evidence type="ECO:0000313" key="2">
    <source>
        <dbReference type="EMBL" id="MBJ7601268.1"/>
    </source>
</evidence>